<comment type="caution">
    <text evidence="1">The sequence shown here is derived from an EMBL/GenBank/DDBJ whole genome shotgun (WGS) entry which is preliminary data.</text>
</comment>
<reference evidence="1" key="1">
    <citation type="submission" date="2023-10" db="EMBL/GenBank/DDBJ databases">
        <authorList>
            <person name="Chen Y."/>
            <person name="Shah S."/>
            <person name="Dougan E. K."/>
            <person name="Thang M."/>
            <person name="Chan C."/>
        </authorList>
    </citation>
    <scope>NUCLEOTIDE SEQUENCE [LARGE SCALE GENOMIC DNA]</scope>
</reference>
<protein>
    <submittedName>
        <fullName evidence="1">Uncharacterized protein</fullName>
    </submittedName>
</protein>
<name>A0ABN9V6C4_9DINO</name>
<dbReference type="EMBL" id="CAUYUJ010016746">
    <property type="protein sequence ID" value="CAK0868433.1"/>
    <property type="molecule type" value="Genomic_DNA"/>
</dbReference>
<dbReference type="Proteomes" id="UP001189429">
    <property type="component" value="Unassembled WGS sequence"/>
</dbReference>
<proteinExistence type="predicted"/>
<gene>
    <name evidence="1" type="ORF">PCOR1329_LOCUS55093</name>
</gene>
<organism evidence="1 2">
    <name type="scientific">Prorocentrum cordatum</name>
    <dbReference type="NCBI Taxonomy" id="2364126"/>
    <lineage>
        <taxon>Eukaryota</taxon>
        <taxon>Sar</taxon>
        <taxon>Alveolata</taxon>
        <taxon>Dinophyceae</taxon>
        <taxon>Prorocentrales</taxon>
        <taxon>Prorocentraceae</taxon>
        <taxon>Prorocentrum</taxon>
    </lineage>
</organism>
<keyword evidence="2" id="KW-1185">Reference proteome</keyword>
<accession>A0ABN9V6C4</accession>
<evidence type="ECO:0000313" key="2">
    <source>
        <dbReference type="Proteomes" id="UP001189429"/>
    </source>
</evidence>
<sequence>MPRRTPALTKKKRMNAMLEGGVNVWVASKSEAMAKALRRFHIGDGDPLNVVGIGDSLIEAEAAQEIVWRSAPGGGAAPAASRRCSCGTSPPPWRRSRSSCRKGDLLPWCSSLYLHSSDLRLSVDDLSRGPAGAMGAARSSLFACACGPSGGAAGGGPLWCACCGGVLGGDRGGAQASEPRAAGDHGLLNGVLEKMWPVFSKMVSNLLFDEVEPKLQRAVGHSVAFDRSSGLGAVPLQFGSQEVARQRT</sequence>
<evidence type="ECO:0000313" key="1">
    <source>
        <dbReference type="EMBL" id="CAK0868433.1"/>
    </source>
</evidence>